<dbReference type="PANTHER" id="PTHR43013">
    <property type="entry name" value="GLUTAMYL-TRNA REDUCTASE"/>
    <property type="match status" value="1"/>
</dbReference>
<comment type="catalytic activity">
    <reaction evidence="7 9 14">
        <text>(S)-4-amino-5-oxopentanoate + tRNA(Glu) + NADP(+) = L-glutamyl-tRNA(Glu) + NADPH + H(+)</text>
        <dbReference type="Rhea" id="RHEA:12344"/>
        <dbReference type="Rhea" id="RHEA-COMP:9663"/>
        <dbReference type="Rhea" id="RHEA-COMP:9680"/>
        <dbReference type="ChEBI" id="CHEBI:15378"/>
        <dbReference type="ChEBI" id="CHEBI:57501"/>
        <dbReference type="ChEBI" id="CHEBI:57783"/>
        <dbReference type="ChEBI" id="CHEBI:58349"/>
        <dbReference type="ChEBI" id="CHEBI:78442"/>
        <dbReference type="ChEBI" id="CHEBI:78520"/>
        <dbReference type="EC" id="1.2.1.70"/>
    </reaction>
</comment>
<feature type="binding site" evidence="9 11">
    <location>
        <position position="119"/>
    </location>
    <ligand>
        <name>substrate</name>
    </ligand>
</feature>
<comment type="domain">
    <text evidence="9">Possesses an unusual extended V-shaped dimeric structure with each monomer consisting of three distinct domains arranged along a curved 'spinal' alpha-helix. The N-terminal catalytic domain specifically recognizes the glutamate moiety of the substrate. The second domain is the NADPH-binding domain, and the third C-terminal domain is responsible for dimerization.</text>
</comment>
<dbReference type="RefSeq" id="WP_338603847.1">
    <property type="nucleotide sequence ID" value="NZ_AP028679.1"/>
</dbReference>
<evidence type="ECO:0000256" key="2">
    <source>
        <dbReference type="ARBA" id="ARBA00005916"/>
    </source>
</evidence>
<dbReference type="Gene3D" id="3.40.50.720">
    <property type="entry name" value="NAD(P)-binding Rossmann-like Domain"/>
    <property type="match status" value="1"/>
</dbReference>
<feature type="domain" description="Tetrapyrrole biosynthesis glutamyl-tRNA reductase dimerisation" evidence="15">
    <location>
        <begin position="319"/>
        <end position="421"/>
    </location>
</feature>
<evidence type="ECO:0000256" key="12">
    <source>
        <dbReference type="PIRSR" id="PIRSR000445-3"/>
    </source>
</evidence>
<gene>
    <name evidence="9 18" type="primary">hemA</name>
    <name evidence="18" type="ORF">FAK_41540</name>
</gene>
<dbReference type="InterPro" id="IPR018214">
    <property type="entry name" value="GluRdtase_CS"/>
</dbReference>
<feature type="binding site" evidence="9 11">
    <location>
        <begin position="113"/>
        <end position="115"/>
    </location>
    <ligand>
        <name>substrate</name>
    </ligand>
</feature>
<keyword evidence="5 9" id="KW-0560">Oxidoreductase</keyword>
<dbReference type="InterPro" id="IPR000343">
    <property type="entry name" value="4pyrrol_synth_GluRdtase"/>
</dbReference>
<protein>
    <recommendedName>
        <fullName evidence="8 9">Glutamyl-tRNA reductase</fullName>
        <shortName evidence="9">GluTR</shortName>
        <ecNumber evidence="3 9">1.2.1.70</ecNumber>
    </recommendedName>
</protein>
<evidence type="ECO:0000256" key="8">
    <source>
        <dbReference type="ARBA" id="ARBA00068659"/>
    </source>
</evidence>
<dbReference type="InterPro" id="IPR036453">
    <property type="entry name" value="GluRdtase_dimer_dom_sf"/>
</dbReference>
<evidence type="ECO:0000256" key="14">
    <source>
        <dbReference type="RuleBase" id="RU000584"/>
    </source>
</evidence>
<dbReference type="HAMAP" id="MF_00087">
    <property type="entry name" value="Glu_tRNA_reductase"/>
    <property type="match status" value="1"/>
</dbReference>
<dbReference type="GO" id="GO:0019353">
    <property type="term" value="P:protoporphyrinogen IX biosynthetic process from glutamate"/>
    <property type="evidence" value="ECO:0007669"/>
    <property type="project" value="TreeGrafter"/>
</dbReference>
<dbReference type="InterPro" id="IPR006151">
    <property type="entry name" value="Shikm_DH/Glu-tRNA_Rdtase"/>
</dbReference>
<dbReference type="Pfam" id="PF05201">
    <property type="entry name" value="GlutR_N"/>
    <property type="match status" value="1"/>
</dbReference>
<dbReference type="PROSITE" id="PS00747">
    <property type="entry name" value="GLUTR"/>
    <property type="match status" value="1"/>
</dbReference>
<dbReference type="InterPro" id="IPR036291">
    <property type="entry name" value="NAD(P)-bd_dom_sf"/>
</dbReference>
<dbReference type="SUPFAM" id="SSF69742">
    <property type="entry name" value="Glutamyl tRNA-reductase catalytic, N-terminal domain"/>
    <property type="match status" value="1"/>
</dbReference>
<keyword evidence="19" id="KW-1185">Reference proteome</keyword>
<dbReference type="SUPFAM" id="SSF69075">
    <property type="entry name" value="Glutamyl tRNA-reductase dimerization domain"/>
    <property type="match status" value="1"/>
</dbReference>
<keyword evidence="6 9" id="KW-0627">Porphyrin biosynthesis</keyword>
<dbReference type="FunFam" id="3.30.460.30:FF:000001">
    <property type="entry name" value="Glutamyl-tRNA reductase"/>
    <property type="match status" value="1"/>
</dbReference>
<comment type="pathway">
    <text evidence="1 9 14">Porphyrin-containing compound metabolism; protoporphyrin-IX biosynthesis; 5-aminolevulinate from L-glutamyl-tRNA(Glu): step 1/2.</text>
</comment>
<dbReference type="GO" id="GO:0050661">
    <property type="term" value="F:NADP binding"/>
    <property type="evidence" value="ECO:0007669"/>
    <property type="project" value="InterPro"/>
</dbReference>
<dbReference type="InterPro" id="IPR015896">
    <property type="entry name" value="4pyrrol_synth_GluRdtase_dimer"/>
</dbReference>
<feature type="binding site" evidence="9 11">
    <location>
        <position position="108"/>
    </location>
    <ligand>
        <name>substrate</name>
    </ligand>
</feature>
<reference evidence="19" key="1">
    <citation type="journal article" date="2023" name="Arch. Microbiol.">
        <title>Desulfoferula mesophilus gen. nov. sp. nov., a mesophilic sulfate-reducing bacterium isolated from a brackish lake sediment.</title>
        <authorList>
            <person name="Watanabe T."/>
            <person name="Yabe T."/>
            <person name="Tsuji J.M."/>
            <person name="Fukui M."/>
        </authorList>
    </citation>
    <scope>NUCLEOTIDE SEQUENCE [LARGE SCALE GENOMIC DNA]</scope>
    <source>
        <strain evidence="19">12FAK</strain>
    </source>
</reference>
<evidence type="ECO:0000256" key="11">
    <source>
        <dbReference type="PIRSR" id="PIRSR000445-2"/>
    </source>
</evidence>
<dbReference type="EC" id="1.2.1.70" evidence="3 9"/>
<evidence type="ECO:0000259" key="16">
    <source>
        <dbReference type="Pfam" id="PF01488"/>
    </source>
</evidence>
<dbReference type="InterPro" id="IPR036343">
    <property type="entry name" value="GluRdtase_N_sf"/>
</dbReference>
<dbReference type="FunFam" id="3.40.50.720:FF:000031">
    <property type="entry name" value="Glutamyl-tRNA reductase"/>
    <property type="match status" value="1"/>
</dbReference>
<dbReference type="GO" id="GO:0008883">
    <property type="term" value="F:glutamyl-tRNA reductase activity"/>
    <property type="evidence" value="ECO:0007669"/>
    <property type="project" value="UniProtKB-UniRule"/>
</dbReference>
<evidence type="ECO:0000256" key="10">
    <source>
        <dbReference type="PIRSR" id="PIRSR000445-1"/>
    </source>
</evidence>
<evidence type="ECO:0000256" key="3">
    <source>
        <dbReference type="ARBA" id="ARBA00012970"/>
    </source>
</evidence>
<feature type="domain" description="Quinate/shikimate 5-dehydrogenase/glutamyl-tRNA reductase" evidence="16">
    <location>
        <begin position="170"/>
        <end position="305"/>
    </location>
</feature>
<accession>A0AAU9EIY6</accession>
<dbReference type="Pfam" id="PF01488">
    <property type="entry name" value="Shikimate_DH"/>
    <property type="match status" value="1"/>
</dbReference>
<evidence type="ECO:0000313" key="19">
    <source>
        <dbReference type="Proteomes" id="UP001366166"/>
    </source>
</evidence>
<evidence type="ECO:0000256" key="7">
    <source>
        <dbReference type="ARBA" id="ARBA00047464"/>
    </source>
</evidence>
<dbReference type="CDD" id="cd05213">
    <property type="entry name" value="NAD_bind_Glutamyl_tRNA_reduct"/>
    <property type="match status" value="1"/>
</dbReference>
<evidence type="ECO:0000259" key="17">
    <source>
        <dbReference type="Pfam" id="PF05201"/>
    </source>
</evidence>
<dbReference type="Proteomes" id="UP001366166">
    <property type="component" value="Chromosome"/>
</dbReference>
<feature type="site" description="Important for activity" evidence="9 13">
    <location>
        <position position="98"/>
    </location>
</feature>
<dbReference type="PANTHER" id="PTHR43013:SF1">
    <property type="entry name" value="GLUTAMYL-TRNA REDUCTASE"/>
    <property type="match status" value="1"/>
</dbReference>
<dbReference type="PIRSF" id="PIRSF000445">
    <property type="entry name" value="4pyrrol_synth_GluRdtase"/>
    <property type="match status" value="1"/>
</dbReference>
<evidence type="ECO:0000256" key="13">
    <source>
        <dbReference type="PIRSR" id="PIRSR000445-4"/>
    </source>
</evidence>
<dbReference type="AlphaFoldDB" id="A0AAU9EIY6"/>
<sequence>MKLHLIGLSHKTAPLEVRECLAPPPETVPQELGRIVDLPLVREALMVSTCNRVEVLAATEDEGGEAELSAWLCGGRGQDPQAIAEHLYLYQGADAVRHLFRVASSLDSMVVGEPQILGQIKEAYRAATEAGTTRTVLNRLLHKTFQVAKRVRSETNIGGAAVSISFAAVELAKKIFDSLEGLSALVVGAGEMAELAVEHLMAQGVSRVQVANRTLERAMELARGWGGQAIGLDDLGEVLGEVDIVIASTGSPQAVITAKMARAALKARRGRPLFFIDIAVPRDVETAVGELDGCYLYDIDDLTSVVEANRAGRAVEAGQAERIVAEEVVKFMTWLAGLDAVPTISALAAKAEEIRAAELGRTLKGLEGLSPEQAAALDRLTQALVKKLVHDPIMFIKGASHSKSPDTLRQQLALVRRIFNLEENGGE</sequence>
<dbReference type="SUPFAM" id="SSF51735">
    <property type="entry name" value="NAD(P)-binding Rossmann-fold domains"/>
    <property type="match status" value="1"/>
</dbReference>
<comment type="similarity">
    <text evidence="2 9 14">Belongs to the glutamyl-tRNA reductase family.</text>
</comment>
<comment type="miscellaneous">
    <text evidence="9">During catalysis, the active site Cys acts as a nucleophile attacking the alpha-carbonyl group of tRNA-bound glutamate with the formation of a thioester intermediate between enzyme and glutamate, and the concomitant release of tRNA(Glu). The thioester intermediate is finally reduced by direct hydride transfer from NADPH, to form the product GSA.</text>
</comment>
<keyword evidence="4 9" id="KW-0521">NADP</keyword>
<feature type="binding site" evidence="9 11">
    <location>
        <begin position="49"/>
        <end position="52"/>
    </location>
    <ligand>
        <name>substrate</name>
    </ligand>
</feature>
<dbReference type="EMBL" id="AP028679">
    <property type="protein sequence ID" value="BEQ17088.1"/>
    <property type="molecule type" value="Genomic_DNA"/>
</dbReference>
<evidence type="ECO:0000256" key="6">
    <source>
        <dbReference type="ARBA" id="ARBA00023244"/>
    </source>
</evidence>
<evidence type="ECO:0000259" key="15">
    <source>
        <dbReference type="Pfam" id="PF00745"/>
    </source>
</evidence>
<feature type="active site" description="Nucleophile" evidence="9 10">
    <location>
        <position position="50"/>
    </location>
</feature>
<dbReference type="InterPro" id="IPR015895">
    <property type="entry name" value="4pyrrol_synth_GluRdtase_N"/>
</dbReference>
<evidence type="ECO:0000256" key="9">
    <source>
        <dbReference type="HAMAP-Rule" id="MF_00087"/>
    </source>
</evidence>
<dbReference type="KEGG" id="dmp:FAK_41540"/>
<feature type="binding site" evidence="9 12">
    <location>
        <begin position="188"/>
        <end position="193"/>
    </location>
    <ligand>
        <name>NADP(+)</name>
        <dbReference type="ChEBI" id="CHEBI:58349"/>
    </ligand>
</feature>
<evidence type="ECO:0000256" key="4">
    <source>
        <dbReference type="ARBA" id="ARBA00022857"/>
    </source>
</evidence>
<evidence type="ECO:0000256" key="1">
    <source>
        <dbReference type="ARBA" id="ARBA00005059"/>
    </source>
</evidence>
<dbReference type="Pfam" id="PF00745">
    <property type="entry name" value="GlutR_dimer"/>
    <property type="match status" value="1"/>
</dbReference>
<evidence type="ECO:0000313" key="18">
    <source>
        <dbReference type="EMBL" id="BEQ17088.1"/>
    </source>
</evidence>
<dbReference type="Gene3D" id="3.30.460.30">
    <property type="entry name" value="Glutamyl-tRNA reductase, N-terminal domain"/>
    <property type="match status" value="1"/>
</dbReference>
<evidence type="ECO:0000256" key="5">
    <source>
        <dbReference type="ARBA" id="ARBA00023002"/>
    </source>
</evidence>
<organism evidence="18 19">
    <name type="scientific">Desulfoferula mesophila</name>
    <dbReference type="NCBI Taxonomy" id="3058419"/>
    <lineage>
        <taxon>Bacteria</taxon>
        <taxon>Pseudomonadati</taxon>
        <taxon>Thermodesulfobacteriota</taxon>
        <taxon>Desulfarculia</taxon>
        <taxon>Desulfarculales</taxon>
        <taxon>Desulfarculaceae</taxon>
        <taxon>Desulfoferula</taxon>
    </lineage>
</organism>
<feature type="domain" description="Glutamyl-tRNA reductase N-terminal" evidence="17">
    <location>
        <begin position="6"/>
        <end position="155"/>
    </location>
</feature>
<proteinExistence type="inferred from homology"/>
<name>A0AAU9EIY6_9BACT</name>
<comment type="function">
    <text evidence="9">Catalyzes the NADPH-dependent reduction of glutamyl-tRNA(Glu) to glutamate 1-semialdehyde (GSA).</text>
</comment>
<comment type="subunit">
    <text evidence="9">Homodimer.</text>
</comment>
<dbReference type="NCBIfam" id="TIGR01035">
    <property type="entry name" value="hemA"/>
    <property type="match status" value="1"/>
</dbReference>